<evidence type="ECO:0008006" key="5">
    <source>
        <dbReference type="Google" id="ProtNLM"/>
    </source>
</evidence>
<gene>
    <name evidence="3" type="ORF">ACEZDJ_40550</name>
</gene>
<feature type="compositionally biased region" description="Low complexity" evidence="1">
    <location>
        <begin position="399"/>
        <end position="409"/>
    </location>
</feature>
<feature type="region of interest" description="Disordered" evidence="1">
    <location>
        <begin position="1"/>
        <end position="51"/>
    </location>
</feature>
<feature type="transmembrane region" description="Helical" evidence="2">
    <location>
        <begin position="292"/>
        <end position="320"/>
    </location>
</feature>
<keyword evidence="2" id="KW-0472">Membrane</keyword>
<feature type="transmembrane region" description="Helical" evidence="2">
    <location>
        <begin position="340"/>
        <end position="364"/>
    </location>
</feature>
<evidence type="ECO:0000313" key="4">
    <source>
        <dbReference type="Proteomes" id="UP001592528"/>
    </source>
</evidence>
<dbReference type="EMBL" id="JBHEZZ010000051">
    <property type="protein sequence ID" value="MFC1407583.1"/>
    <property type="molecule type" value="Genomic_DNA"/>
</dbReference>
<feature type="region of interest" description="Disordered" evidence="1">
    <location>
        <begin position="399"/>
        <end position="422"/>
    </location>
</feature>
<reference evidence="3 4" key="1">
    <citation type="submission" date="2024-09" db="EMBL/GenBank/DDBJ databases">
        <authorList>
            <person name="Lee S.D."/>
        </authorList>
    </citation>
    <scope>NUCLEOTIDE SEQUENCE [LARGE SCALE GENOMIC DNA]</scope>
    <source>
        <strain evidence="3 4">N1-5</strain>
    </source>
</reference>
<proteinExistence type="predicted"/>
<dbReference type="Proteomes" id="UP001592528">
    <property type="component" value="Unassembled WGS sequence"/>
</dbReference>
<feature type="transmembrane region" description="Helical" evidence="2">
    <location>
        <begin position="205"/>
        <end position="233"/>
    </location>
</feature>
<feature type="compositionally biased region" description="Gly residues" evidence="1">
    <location>
        <begin position="13"/>
        <end position="48"/>
    </location>
</feature>
<feature type="transmembrane region" description="Helical" evidence="2">
    <location>
        <begin position="245"/>
        <end position="271"/>
    </location>
</feature>
<sequence>MREKSSGAMSGNTGWGGPGGPGGPGGGPGGWATGGRPPGGPGGPGYPGSPGYPGHPGYPGWGYVPLPPRPPKPGVIPLHPLSVGEIFSGVFGTLRRHFLAVYVPLLLTALGSALLLGTLAAFAYGPLHSIYDAASDNSSFTPSTGQGLTMAGFGGGAVLIIALGALACYLVGSTTSTAVLRHAVLGQKVTVRQVWRESRPHLWRVLAVCLLLAGGVLAVLVVAVGLAAAIGAAAQSGAAFGATLLLFWLPAMVAVLYVTVRLVLVIPVVVLENQRPVAALRRAWKLNGGAWWRSLGIPYLVSLVGSVVGQLILIPAVVIGSLPVFDQLSRTPDTAATPHIGFGAVAFFYLTAAAGGALVTVLAMPLTPLTNGLLYLDRRIRRESLDLALAEQAGVQLHPVQDVQGPDQGQGREEGQGPTQEP</sequence>
<comment type="caution">
    <text evidence="3">The sequence shown here is derived from an EMBL/GenBank/DDBJ whole genome shotgun (WGS) entry which is preliminary data.</text>
</comment>
<evidence type="ECO:0000313" key="3">
    <source>
        <dbReference type="EMBL" id="MFC1407583.1"/>
    </source>
</evidence>
<protein>
    <recommendedName>
        <fullName evidence="5">Glycerophosphoryl diester phosphodiesterase membrane domain-containing protein</fullName>
    </recommendedName>
</protein>
<keyword evidence="2" id="KW-1133">Transmembrane helix</keyword>
<keyword evidence="4" id="KW-1185">Reference proteome</keyword>
<feature type="transmembrane region" description="Helical" evidence="2">
    <location>
        <begin position="147"/>
        <end position="171"/>
    </location>
</feature>
<accession>A0ABV6V1I2</accession>
<name>A0ABV6V1I2_9ACTN</name>
<organism evidence="3 4">
    <name type="scientific">Streptacidiphilus cavernicola</name>
    <dbReference type="NCBI Taxonomy" id="3342716"/>
    <lineage>
        <taxon>Bacteria</taxon>
        <taxon>Bacillati</taxon>
        <taxon>Actinomycetota</taxon>
        <taxon>Actinomycetes</taxon>
        <taxon>Kitasatosporales</taxon>
        <taxon>Streptomycetaceae</taxon>
        <taxon>Streptacidiphilus</taxon>
    </lineage>
</organism>
<keyword evidence="2" id="KW-0812">Transmembrane</keyword>
<evidence type="ECO:0000256" key="2">
    <source>
        <dbReference type="SAM" id="Phobius"/>
    </source>
</evidence>
<evidence type="ECO:0000256" key="1">
    <source>
        <dbReference type="SAM" id="MobiDB-lite"/>
    </source>
</evidence>
<feature type="transmembrane region" description="Helical" evidence="2">
    <location>
        <begin position="99"/>
        <end position="127"/>
    </location>
</feature>